<comment type="caution">
    <text evidence="5">The sequence shown here is derived from an EMBL/GenBank/DDBJ whole genome shotgun (WGS) entry which is preliminary data.</text>
</comment>
<evidence type="ECO:0000256" key="3">
    <source>
        <dbReference type="SAM" id="Phobius"/>
    </source>
</evidence>
<sequence length="332" mass="34742">MSNCVRVNKGNGGWGKGLTIETSEEKDIILSVTGGGIHPVAERIAELTGGKAVDGFKNNVKDSRVAAAVIDCGGTARIGVYPMKGILTVDLLPTSPSGPLAKHINEDNFVSGVKVSNIELIENSEEKSSATKISESDSSDNLGNVETSNNQSVESQKKESFLIKFSKGIGNVTGIFYQAGRESIDMLIKNILPFMAFISMLIGIINYTGIGQWLAKLMTPLAGSLIGLLILVFICTIPILSPVLGPGAVISQVIGVLIGTQIGAGNVPPEFALPALFAITGQVGADFIPVGLSLGEADEKTVEVGVPAVLYSRMITGVLAVIIAYFASFGLY</sequence>
<reference evidence="5 6" key="1">
    <citation type="submission" date="2019-07" db="EMBL/GenBank/DDBJ databases">
        <title>Whole genome shotgun sequence of Staphylococcus gallinarum NBRC 109767.</title>
        <authorList>
            <person name="Hosoyama A."/>
            <person name="Uohara A."/>
            <person name="Ohji S."/>
            <person name="Ichikawa N."/>
        </authorList>
    </citation>
    <scope>NUCLEOTIDE SEQUENCE [LARGE SCALE GENOMIC DNA]</scope>
    <source>
        <strain evidence="5 6">NBRC 109767</strain>
    </source>
</reference>
<keyword evidence="6" id="KW-1185">Reference proteome</keyword>
<keyword evidence="3" id="KW-1133">Transmembrane helix</keyword>
<gene>
    <name evidence="5" type="ORF">SGA02_25920</name>
</gene>
<dbReference type="InterPro" id="IPR004702">
    <property type="entry name" value="PTS_sorb_EIIBC"/>
</dbReference>
<dbReference type="InterPro" id="IPR011638">
    <property type="entry name" value="PTS_EIIBC_GUT_C"/>
</dbReference>
<accession>A0ABQ0Y5T3</accession>
<feature type="compositionally biased region" description="Polar residues" evidence="2">
    <location>
        <begin position="139"/>
        <end position="153"/>
    </location>
</feature>
<dbReference type="EMBL" id="BKAX01000011">
    <property type="protein sequence ID" value="GEQ06764.1"/>
    <property type="molecule type" value="Genomic_DNA"/>
</dbReference>
<dbReference type="PROSITE" id="PS51102">
    <property type="entry name" value="PTS_EIIB_TYPE_5"/>
    <property type="match status" value="1"/>
</dbReference>
<dbReference type="Proteomes" id="UP000321057">
    <property type="component" value="Unassembled WGS sequence"/>
</dbReference>
<feature type="region of interest" description="Disordered" evidence="2">
    <location>
        <begin position="126"/>
        <end position="153"/>
    </location>
</feature>
<name>A0ABQ0Y5T3_STAGA</name>
<dbReference type="RefSeq" id="WP_042739595.1">
    <property type="nucleotide sequence ID" value="NZ_BKAX01000011.1"/>
</dbReference>
<keyword evidence="3" id="KW-0812">Transmembrane</keyword>
<feature type="transmembrane region" description="Helical" evidence="3">
    <location>
        <begin position="304"/>
        <end position="327"/>
    </location>
</feature>
<evidence type="ECO:0000256" key="2">
    <source>
        <dbReference type="SAM" id="MobiDB-lite"/>
    </source>
</evidence>
<feature type="transmembrane region" description="Helical" evidence="3">
    <location>
        <begin position="191"/>
        <end position="215"/>
    </location>
</feature>
<organism evidence="5 6">
    <name type="scientific">Staphylococcus gallinarum</name>
    <dbReference type="NCBI Taxonomy" id="1293"/>
    <lineage>
        <taxon>Bacteria</taxon>
        <taxon>Bacillati</taxon>
        <taxon>Bacillota</taxon>
        <taxon>Bacilli</taxon>
        <taxon>Bacillales</taxon>
        <taxon>Staphylococcaceae</taxon>
        <taxon>Staphylococcus</taxon>
    </lineage>
</organism>
<keyword evidence="3" id="KW-0472">Membrane</keyword>
<feature type="transmembrane region" description="Helical" evidence="3">
    <location>
        <begin position="221"/>
        <end position="240"/>
    </location>
</feature>
<feature type="domain" description="PTS EIIB type-5" evidence="4">
    <location>
        <begin position="1"/>
        <end position="192"/>
    </location>
</feature>
<evidence type="ECO:0000259" key="4">
    <source>
        <dbReference type="PROSITE" id="PS51102"/>
    </source>
</evidence>
<dbReference type="PANTHER" id="PTHR39427">
    <property type="match status" value="1"/>
</dbReference>
<proteinExistence type="predicted"/>
<dbReference type="InterPro" id="IPR011618">
    <property type="entry name" value="PTS_EIIBC_GUT_N"/>
</dbReference>
<evidence type="ECO:0000256" key="1">
    <source>
        <dbReference type="PROSITE-ProRule" id="PRU00425"/>
    </source>
</evidence>
<dbReference type="PANTHER" id="PTHR39427:SF1">
    <property type="entry name" value="PTS SYSTEM GLUCITOL_SORBITOL-SPECIFIC EIIB COMPONENT"/>
    <property type="match status" value="1"/>
</dbReference>
<dbReference type="Pfam" id="PF03612">
    <property type="entry name" value="EIIBC-GUT_N"/>
    <property type="match status" value="1"/>
</dbReference>
<protein>
    <submittedName>
        <fullName evidence="5">PTS sorbitol transporter subunit IIB</fullName>
    </submittedName>
</protein>
<dbReference type="Pfam" id="PF07663">
    <property type="entry name" value="EIIBC-GUT_C"/>
    <property type="match status" value="1"/>
</dbReference>
<evidence type="ECO:0000313" key="6">
    <source>
        <dbReference type="Proteomes" id="UP000321057"/>
    </source>
</evidence>
<evidence type="ECO:0000313" key="5">
    <source>
        <dbReference type="EMBL" id="GEQ06764.1"/>
    </source>
</evidence>
<feature type="modified residue" description="Phosphocysteine; by EIIA" evidence="1">
    <location>
        <position position="72"/>
    </location>
</feature>